<dbReference type="GO" id="GO:0046872">
    <property type="term" value="F:metal ion binding"/>
    <property type="evidence" value="ECO:0007669"/>
    <property type="project" value="UniProtKB-KW"/>
</dbReference>
<name>G6EGR0_9SPHN</name>
<dbReference type="SUPFAM" id="SSF46626">
    <property type="entry name" value="Cytochrome c"/>
    <property type="match status" value="1"/>
</dbReference>
<evidence type="ECO:0000256" key="1">
    <source>
        <dbReference type="ARBA" id="ARBA00022617"/>
    </source>
</evidence>
<dbReference type="PROSITE" id="PS51007">
    <property type="entry name" value="CYTC"/>
    <property type="match status" value="1"/>
</dbReference>
<organism evidence="6 7">
    <name type="scientific">Novosphingobium pentaromativorans US6-1</name>
    <dbReference type="NCBI Taxonomy" id="1088721"/>
    <lineage>
        <taxon>Bacteria</taxon>
        <taxon>Pseudomonadati</taxon>
        <taxon>Pseudomonadota</taxon>
        <taxon>Alphaproteobacteria</taxon>
        <taxon>Sphingomonadales</taxon>
        <taxon>Sphingomonadaceae</taxon>
        <taxon>Novosphingobium</taxon>
    </lineage>
</organism>
<dbReference type="InterPro" id="IPR036909">
    <property type="entry name" value="Cyt_c-like_dom_sf"/>
</dbReference>
<feature type="domain" description="Cytochrome c" evidence="5">
    <location>
        <begin position="62"/>
        <end position="150"/>
    </location>
</feature>
<dbReference type="GO" id="GO:0009055">
    <property type="term" value="F:electron transfer activity"/>
    <property type="evidence" value="ECO:0007669"/>
    <property type="project" value="InterPro"/>
</dbReference>
<protein>
    <recommendedName>
        <fullName evidence="5">Cytochrome c domain-containing protein</fullName>
    </recommendedName>
</protein>
<keyword evidence="2 4" id="KW-0479">Metal-binding</keyword>
<keyword evidence="3 4" id="KW-0408">Iron</keyword>
<dbReference type="eggNOG" id="COG2010">
    <property type="taxonomic scope" value="Bacteria"/>
</dbReference>
<comment type="caution">
    <text evidence="6">The sequence shown here is derived from an EMBL/GenBank/DDBJ whole genome shotgun (WGS) entry which is preliminary data.</text>
</comment>
<evidence type="ECO:0000313" key="7">
    <source>
        <dbReference type="Proteomes" id="UP000004030"/>
    </source>
</evidence>
<dbReference type="Gene3D" id="1.10.760.10">
    <property type="entry name" value="Cytochrome c-like domain"/>
    <property type="match status" value="1"/>
</dbReference>
<gene>
    <name evidence="6" type="ORF">NSU_3531</name>
</gene>
<accession>G6EGR0</accession>
<proteinExistence type="predicted"/>
<evidence type="ECO:0000256" key="4">
    <source>
        <dbReference type="PROSITE-ProRule" id="PRU00433"/>
    </source>
</evidence>
<dbReference type="GO" id="GO:0020037">
    <property type="term" value="F:heme binding"/>
    <property type="evidence" value="ECO:0007669"/>
    <property type="project" value="InterPro"/>
</dbReference>
<dbReference type="PATRIC" id="fig|1088721.3.peg.3485"/>
<dbReference type="InterPro" id="IPR009056">
    <property type="entry name" value="Cyt_c-like_dom"/>
</dbReference>
<evidence type="ECO:0000256" key="2">
    <source>
        <dbReference type="ARBA" id="ARBA00022723"/>
    </source>
</evidence>
<dbReference type="EMBL" id="AGFM01000056">
    <property type="protein sequence ID" value="EHJ59503.1"/>
    <property type="molecule type" value="Genomic_DNA"/>
</dbReference>
<dbReference type="Proteomes" id="UP000004030">
    <property type="component" value="Unassembled WGS sequence"/>
</dbReference>
<evidence type="ECO:0000313" key="6">
    <source>
        <dbReference type="EMBL" id="EHJ59503.1"/>
    </source>
</evidence>
<dbReference type="PROSITE" id="PS51257">
    <property type="entry name" value="PROKAR_LIPOPROTEIN"/>
    <property type="match status" value="1"/>
</dbReference>
<reference evidence="6 7" key="1">
    <citation type="journal article" date="2012" name="J. Bacteriol.">
        <title>Genome sequence of benzo(a)pyrene-degrading bacterium Novosphingobium pentaromativorans US6-1.</title>
        <authorList>
            <person name="Luo Y.R."/>
            <person name="Kang S.G."/>
            <person name="Kim S.J."/>
            <person name="Kim M.R."/>
            <person name="Li N."/>
            <person name="Lee J.H."/>
            <person name="Kwon K.K."/>
        </authorList>
    </citation>
    <scope>NUCLEOTIDE SEQUENCE [LARGE SCALE GENOMIC DNA]</scope>
    <source>
        <strain evidence="6 7">US6-1</strain>
    </source>
</reference>
<evidence type="ECO:0000259" key="5">
    <source>
        <dbReference type="PROSITE" id="PS51007"/>
    </source>
</evidence>
<sequence>MAKASEERSMTSRIAKRLFHTGLLALALGLAGCEVKSNPTQEESIPGTPRLPEVAKMDIQADGPGLGKAVYTKWCSICHSDGPGYPGTVALTERYKGTEISGVLLKRTDLDPDFIKGVVRGGLFNMPNFRKTEISDAELDALANYLASSK</sequence>
<keyword evidence="1 4" id="KW-0349">Heme</keyword>
<dbReference type="Pfam" id="PF13442">
    <property type="entry name" value="Cytochrome_CBB3"/>
    <property type="match status" value="1"/>
</dbReference>
<evidence type="ECO:0000256" key="3">
    <source>
        <dbReference type="ARBA" id="ARBA00023004"/>
    </source>
</evidence>
<keyword evidence="7" id="KW-1185">Reference proteome</keyword>
<dbReference type="AlphaFoldDB" id="G6EGR0"/>